<evidence type="ECO:0000256" key="2">
    <source>
        <dbReference type="ARBA" id="ARBA00022801"/>
    </source>
</evidence>
<evidence type="ECO:0000256" key="1">
    <source>
        <dbReference type="ARBA" id="ARBA00022741"/>
    </source>
</evidence>
<dbReference type="GO" id="GO:0005634">
    <property type="term" value="C:nucleus"/>
    <property type="evidence" value="ECO:0007669"/>
    <property type="project" value="TreeGrafter"/>
</dbReference>
<feature type="non-terminal residue" evidence="5">
    <location>
        <position position="676"/>
    </location>
</feature>
<dbReference type="AlphaFoldDB" id="G9NLC2"/>
<feature type="domain" description="Helicase ATP-binding" evidence="4">
    <location>
        <begin position="196"/>
        <end position="372"/>
    </location>
</feature>
<dbReference type="GO" id="GO:0005524">
    <property type="term" value="F:ATP binding"/>
    <property type="evidence" value="ECO:0007669"/>
    <property type="project" value="UniProtKB-KW"/>
</dbReference>
<gene>
    <name evidence="5" type="ORF">TRIATDRAFT_11002</name>
</gene>
<dbReference type="Pfam" id="PF00176">
    <property type="entry name" value="SNF2-rel_dom"/>
    <property type="match status" value="1"/>
</dbReference>
<feature type="non-terminal residue" evidence="5">
    <location>
        <position position="1"/>
    </location>
</feature>
<dbReference type="InterPro" id="IPR049730">
    <property type="entry name" value="SNF2/RAD54-like_C"/>
</dbReference>
<keyword evidence="1" id="KW-0547">Nucleotide-binding</keyword>
<dbReference type="PROSITE" id="PS51192">
    <property type="entry name" value="HELICASE_ATP_BIND_1"/>
    <property type="match status" value="1"/>
</dbReference>
<dbReference type="HOGENOM" id="CLU_000315_2_7_1"/>
<dbReference type="PANTHER" id="PTHR45626">
    <property type="entry name" value="TRANSCRIPTION TERMINATION FACTOR 2-RELATED"/>
    <property type="match status" value="1"/>
</dbReference>
<dbReference type="InterPro" id="IPR000330">
    <property type="entry name" value="SNF2_N"/>
</dbReference>
<dbReference type="GO" id="GO:0006281">
    <property type="term" value="P:DNA repair"/>
    <property type="evidence" value="ECO:0007669"/>
    <property type="project" value="TreeGrafter"/>
</dbReference>
<keyword evidence="3" id="KW-0067">ATP-binding</keyword>
<dbReference type="STRING" id="452589.G9NLC2"/>
<evidence type="ECO:0000313" key="5">
    <source>
        <dbReference type="EMBL" id="EHK48686.1"/>
    </source>
</evidence>
<dbReference type="InterPro" id="IPR014001">
    <property type="entry name" value="Helicase_ATP-bd"/>
</dbReference>
<name>G9NLC2_HYPAI</name>
<dbReference type="Gene3D" id="3.40.50.300">
    <property type="entry name" value="P-loop containing nucleotide triphosphate hydrolases"/>
    <property type="match status" value="1"/>
</dbReference>
<dbReference type="InterPro" id="IPR050628">
    <property type="entry name" value="SNF2_RAD54_helicase_TF"/>
</dbReference>
<evidence type="ECO:0000313" key="6">
    <source>
        <dbReference type="Proteomes" id="UP000005426"/>
    </source>
</evidence>
<dbReference type="PANTHER" id="PTHR45626:SF22">
    <property type="entry name" value="DNA REPAIR PROTEIN RAD5"/>
    <property type="match status" value="1"/>
</dbReference>
<proteinExistence type="predicted"/>
<dbReference type="eggNOG" id="KOG1001">
    <property type="taxonomic scope" value="Eukaryota"/>
</dbReference>
<dbReference type="OrthoDB" id="448448at2759"/>
<evidence type="ECO:0000256" key="3">
    <source>
        <dbReference type="ARBA" id="ARBA00022840"/>
    </source>
</evidence>
<sequence>DYTHLTDLLQNEAELDLQLKCTFDYSRSPGAGKRTSSRLPKYAIPCTISIIIYGPFEMLTDIGNFFQTCEMYLQDPSDCDRNVRYCNPHRLSSIDFSSCPWTSDLETHLNNLIEMKPLSSMPELLDVLESSEKLPEAMQPDAIQTRLERHQRQALTFMLRRERGWALDGSRPDLWEYMESGQRHWFVNHVSNAYQDEEPEEFSGGIIADPMGLGKTLTMISLVATDVQPHEPVMDIDDVVTSATTLIIVPPPLLGTWEEQLSDSGTLNWCRHHGKTKLSGNMLYNGINIVLTTYHTVSAEWKSHGEHSPSILFSTRWRRVILDEAHFIRNSSSQLTRATCAINAAARWAVTGTPIQNRLSDLTTLLSFLRVYPYSYRKHFDADITNLWKEGNADEALKRLKRLAAYLILRRTQNTIQLPLRRDLQCAVEFTDAEREVYEEIRNTTIARIDDMLYESNDDARPLEYINVLQQIEAMRMVCNLGLHYHGRRNLGAIAQNKLDNWATAAQQTFNLQGEMGGMQCRYCFTVADTSASLLNDTQSQQPFQLSKCLQLICFDCINMKQPIDCGHSPPCDFARVYLNANNLEETSLPTNHFEHAASLPQTLKFPPKVTALVAQLKTLPPGVKRLTLTVASHAFLMEPHWNPTLEDQALARIYRLGQRNEVTTVRFYVRDSFEQ</sequence>
<dbReference type="CDD" id="cd18008">
    <property type="entry name" value="DEXDc_SHPRH-like"/>
    <property type="match status" value="1"/>
</dbReference>
<dbReference type="GO" id="GO:0016787">
    <property type="term" value="F:hydrolase activity"/>
    <property type="evidence" value="ECO:0007669"/>
    <property type="project" value="UniProtKB-KW"/>
</dbReference>
<organism evidence="5 6">
    <name type="scientific">Hypocrea atroviridis (strain ATCC 20476 / IMI 206040)</name>
    <name type="common">Trichoderma atroviride</name>
    <dbReference type="NCBI Taxonomy" id="452589"/>
    <lineage>
        <taxon>Eukaryota</taxon>
        <taxon>Fungi</taxon>
        <taxon>Dikarya</taxon>
        <taxon>Ascomycota</taxon>
        <taxon>Pezizomycotina</taxon>
        <taxon>Sordariomycetes</taxon>
        <taxon>Hypocreomycetidae</taxon>
        <taxon>Hypocreales</taxon>
        <taxon>Hypocreaceae</taxon>
        <taxon>Trichoderma</taxon>
    </lineage>
</organism>
<dbReference type="InterPro" id="IPR027417">
    <property type="entry name" value="P-loop_NTPase"/>
</dbReference>
<protein>
    <recommendedName>
        <fullName evidence="4">Helicase ATP-binding domain-containing protein</fullName>
    </recommendedName>
</protein>
<dbReference type="InterPro" id="IPR038718">
    <property type="entry name" value="SNF2-like_sf"/>
</dbReference>
<dbReference type="CDD" id="cd18793">
    <property type="entry name" value="SF2_C_SNF"/>
    <property type="match status" value="1"/>
</dbReference>
<dbReference type="OMA" id="QIEAMRM"/>
<keyword evidence="6" id="KW-1185">Reference proteome</keyword>
<dbReference type="GO" id="GO:0008094">
    <property type="term" value="F:ATP-dependent activity, acting on DNA"/>
    <property type="evidence" value="ECO:0007669"/>
    <property type="project" value="TreeGrafter"/>
</dbReference>
<evidence type="ECO:0000259" key="4">
    <source>
        <dbReference type="PROSITE" id="PS51192"/>
    </source>
</evidence>
<comment type="caution">
    <text evidence="5">The sequence shown here is derived from an EMBL/GenBank/DDBJ whole genome shotgun (WGS) entry which is preliminary data.</text>
</comment>
<keyword evidence="2" id="KW-0378">Hydrolase</keyword>
<dbReference type="EMBL" id="ABDG02000018">
    <property type="protein sequence ID" value="EHK48686.1"/>
    <property type="molecule type" value="Genomic_DNA"/>
</dbReference>
<reference evidence="5 6" key="1">
    <citation type="journal article" date="2011" name="Genome Biol.">
        <title>Comparative genome sequence analysis underscores mycoparasitism as the ancestral life style of Trichoderma.</title>
        <authorList>
            <person name="Kubicek C.P."/>
            <person name="Herrera-Estrella A."/>
            <person name="Seidl-Seiboth V."/>
            <person name="Martinez D.A."/>
            <person name="Druzhinina I.S."/>
            <person name="Thon M."/>
            <person name="Zeilinger S."/>
            <person name="Casas-Flores S."/>
            <person name="Horwitz B.A."/>
            <person name="Mukherjee P.K."/>
            <person name="Mukherjee M."/>
            <person name="Kredics L."/>
            <person name="Alcaraz L.D."/>
            <person name="Aerts A."/>
            <person name="Antal Z."/>
            <person name="Atanasova L."/>
            <person name="Cervantes-Badillo M.G."/>
            <person name="Challacombe J."/>
            <person name="Chertkov O."/>
            <person name="McCluskey K."/>
            <person name="Coulpier F."/>
            <person name="Deshpande N."/>
            <person name="von Doehren H."/>
            <person name="Ebbole D.J."/>
            <person name="Esquivel-Naranjo E.U."/>
            <person name="Fekete E."/>
            <person name="Flipphi M."/>
            <person name="Glaser F."/>
            <person name="Gomez-Rodriguez E.Y."/>
            <person name="Gruber S."/>
            <person name="Han C."/>
            <person name="Henrissat B."/>
            <person name="Hermosa R."/>
            <person name="Hernandez-Onate M."/>
            <person name="Karaffa L."/>
            <person name="Kosti I."/>
            <person name="Le Crom S."/>
            <person name="Lindquist E."/>
            <person name="Lucas S."/>
            <person name="Luebeck M."/>
            <person name="Luebeck P.S."/>
            <person name="Margeot A."/>
            <person name="Metz B."/>
            <person name="Misra M."/>
            <person name="Nevalainen H."/>
            <person name="Omann M."/>
            <person name="Packer N."/>
            <person name="Perrone G."/>
            <person name="Uresti-Rivera E.E."/>
            <person name="Salamov A."/>
            <person name="Schmoll M."/>
            <person name="Seiboth B."/>
            <person name="Shapiro H."/>
            <person name="Sukno S."/>
            <person name="Tamayo-Ramos J.A."/>
            <person name="Tisch D."/>
            <person name="Wiest A."/>
            <person name="Wilkinson H.H."/>
            <person name="Zhang M."/>
            <person name="Coutinho P.M."/>
            <person name="Kenerley C.M."/>
            <person name="Monte E."/>
            <person name="Baker S.E."/>
            <person name="Grigoriev I.V."/>
        </authorList>
    </citation>
    <scope>NUCLEOTIDE SEQUENCE [LARGE SCALE GENOMIC DNA]</scope>
    <source>
        <strain evidence="6">ATCC 20476 / IMI 206040</strain>
    </source>
</reference>
<dbReference type="SUPFAM" id="SSF52540">
    <property type="entry name" value="P-loop containing nucleoside triphosphate hydrolases"/>
    <property type="match status" value="2"/>
</dbReference>
<dbReference type="Proteomes" id="UP000005426">
    <property type="component" value="Unassembled WGS sequence"/>
</dbReference>
<accession>G9NLC2</accession>
<dbReference type="SMART" id="SM00487">
    <property type="entry name" value="DEXDc"/>
    <property type="match status" value="1"/>
</dbReference>
<dbReference type="Gene3D" id="3.40.50.10810">
    <property type="entry name" value="Tandem AAA-ATPase domain"/>
    <property type="match status" value="1"/>
</dbReference>